<dbReference type="OrthoDB" id="417112at2759"/>
<name>A0A9N9C1X3_9GLOM</name>
<evidence type="ECO:0000313" key="2">
    <source>
        <dbReference type="EMBL" id="CAG8587760.1"/>
    </source>
</evidence>
<comment type="similarity">
    <text evidence="1">Belongs to the MEMO1 family.</text>
</comment>
<dbReference type="PANTHER" id="PTHR11060">
    <property type="entry name" value="PROTEIN MEMO1"/>
    <property type="match status" value="1"/>
</dbReference>
<proteinExistence type="inferred from homology"/>
<comment type="caution">
    <text evidence="2">The sequence shown here is derived from an EMBL/GenBank/DDBJ whole genome shotgun (WGS) entry which is preliminary data.</text>
</comment>
<dbReference type="AlphaFoldDB" id="A0A9N9C1X3"/>
<keyword evidence="3" id="KW-1185">Reference proteome</keyword>
<dbReference type="CDD" id="cd07361">
    <property type="entry name" value="MEMO_like"/>
    <property type="match status" value="1"/>
</dbReference>
<evidence type="ECO:0000313" key="3">
    <source>
        <dbReference type="Proteomes" id="UP000789706"/>
    </source>
</evidence>
<dbReference type="Pfam" id="PF01875">
    <property type="entry name" value="Memo"/>
    <property type="match status" value="1"/>
</dbReference>
<reference evidence="2" key="1">
    <citation type="submission" date="2021-06" db="EMBL/GenBank/DDBJ databases">
        <authorList>
            <person name="Kallberg Y."/>
            <person name="Tangrot J."/>
            <person name="Rosling A."/>
        </authorList>
    </citation>
    <scope>NUCLEOTIDE SEQUENCE</scope>
    <source>
        <strain evidence="2">AZ414A</strain>
    </source>
</reference>
<dbReference type="HAMAP" id="MF_00055">
    <property type="entry name" value="MEMO1"/>
    <property type="match status" value="1"/>
</dbReference>
<dbReference type="PANTHER" id="PTHR11060:SF0">
    <property type="entry name" value="PROTEIN MEMO1"/>
    <property type="match status" value="1"/>
</dbReference>
<dbReference type="InterPro" id="IPR002737">
    <property type="entry name" value="MEMO1_fam"/>
</dbReference>
<gene>
    <name evidence="2" type="ORF">DEBURN_LOCUS8893</name>
</gene>
<dbReference type="EMBL" id="CAJVPK010001464">
    <property type="protein sequence ID" value="CAG8587760.1"/>
    <property type="molecule type" value="Genomic_DNA"/>
</dbReference>
<accession>A0A9N9C1X3</accession>
<protein>
    <submittedName>
        <fullName evidence="2">6028_t:CDS:1</fullName>
    </submittedName>
</protein>
<organism evidence="2 3">
    <name type="scientific">Diversispora eburnea</name>
    <dbReference type="NCBI Taxonomy" id="1213867"/>
    <lineage>
        <taxon>Eukaryota</taxon>
        <taxon>Fungi</taxon>
        <taxon>Fungi incertae sedis</taxon>
        <taxon>Mucoromycota</taxon>
        <taxon>Glomeromycotina</taxon>
        <taxon>Glomeromycetes</taxon>
        <taxon>Diversisporales</taxon>
        <taxon>Diversisporaceae</taxon>
        <taxon>Diversispora</taxon>
    </lineage>
</organism>
<sequence>MIRNAYHAGSWYNDQGSYLNKELEQWLGNVPATTEDPIPVPGARAIIAPHAGYTYSGQAAAFAYKCIDQDFVKRVFILGPSHHVYLNGCAISKFTQYQTPLGNLTLDTDVINDLRKTGHFEEMTRETDEEEHSIEMHLPFTYKILENKIDSIRIIPILVGSLNASKEAFYGKFFSPYLADPSNLFIISSDFCHWGHRFEYTYYSDSPETSVFLTRRSKVPLTVPIHKSIENLDREGMSIIEKINHKEFSSEFDKNKPRIRFVHYSQSSNVTHEDDSSVSYSSAYVYLP</sequence>
<dbReference type="Gene3D" id="3.40.830.10">
    <property type="entry name" value="LigB-like"/>
    <property type="match status" value="1"/>
</dbReference>
<dbReference type="NCBIfam" id="TIGR04336">
    <property type="entry name" value="AmmeMemoSam_B"/>
    <property type="match status" value="1"/>
</dbReference>
<evidence type="ECO:0000256" key="1">
    <source>
        <dbReference type="ARBA" id="ARBA00006315"/>
    </source>
</evidence>
<dbReference type="Proteomes" id="UP000789706">
    <property type="component" value="Unassembled WGS sequence"/>
</dbReference>